<comment type="caution">
    <text evidence="3">The sequence shown here is derived from an EMBL/GenBank/DDBJ whole genome shotgun (WGS) entry which is preliminary data.</text>
</comment>
<keyword evidence="1" id="KW-0812">Transmembrane</keyword>
<keyword evidence="1" id="KW-1133">Transmembrane helix</keyword>
<evidence type="ECO:0000256" key="1">
    <source>
        <dbReference type="SAM" id="Phobius"/>
    </source>
</evidence>
<feature type="transmembrane region" description="Helical" evidence="1">
    <location>
        <begin position="261"/>
        <end position="282"/>
    </location>
</feature>
<feature type="transmembrane region" description="Helical" evidence="1">
    <location>
        <begin position="202"/>
        <end position="220"/>
    </location>
</feature>
<proteinExistence type="predicted"/>
<feature type="transmembrane region" description="Helical" evidence="1">
    <location>
        <begin position="86"/>
        <end position="103"/>
    </location>
</feature>
<reference evidence="3 4" key="1">
    <citation type="submission" date="2019-08" db="EMBL/GenBank/DDBJ databases">
        <title>Paraburkholderia sp. DCY113.</title>
        <authorList>
            <person name="Kang J."/>
        </authorList>
    </citation>
    <scope>NUCLEOTIDE SEQUENCE [LARGE SCALE GENOMIC DNA]</scope>
    <source>
        <strain evidence="3 4">DCY113</strain>
    </source>
</reference>
<feature type="transmembrane region" description="Helical" evidence="1">
    <location>
        <begin position="60"/>
        <end position="80"/>
    </location>
</feature>
<evidence type="ECO:0000259" key="2">
    <source>
        <dbReference type="Pfam" id="PF00892"/>
    </source>
</evidence>
<feature type="transmembrane region" description="Helical" evidence="1">
    <location>
        <begin position="110"/>
        <end position="129"/>
    </location>
</feature>
<keyword evidence="4" id="KW-1185">Reference proteome</keyword>
<dbReference type="Pfam" id="PF00892">
    <property type="entry name" value="EamA"/>
    <property type="match status" value="1"/>
</dbReference>
<dbReference type="EMBL" id="VTUZ01000108">
    <property type="protein sequence ID" value="KAA0996106.1"/>
    <property type="molecule type" value="Genomic_DNA"/>
</dbReference>
<sequence>MNLVSWLCATGAIVLWASFATLVSHAPHVPPLLLMGVALSLGSMTCLIRAREWRVPLRTMAFGTVCLFVYHISLVMAFRLAPIAEANLINYLWPLLLVLLGTSPRHGADCAAKIAGAVLGFGGCVVAIGSTSGNVVFSMAHCVGYAMALLAAIVWAVYSRGARWLPPFSSWAVGGFCLGAGLLAIASHLLFEPRFTPTGNDWLWMTVIGLGPLGISFMLWDRAMRQGNPSQIGILAYSTPVLSMLGLALAGKVTDCDWSTIFFACALIVAGVAVASLRPVVLRPGPFVQKWKR</sequence>
<dbReference type="PANTHER" id="PTHR22911">
    <property type="entry name" value="ACYL-MALONYL CONDENSING ENZYME-RELATED"/>
    <property type="match status" value="1"/>
</dbReference>
<protein>
    <submittedName>
        <fullName evidence="3">EamA family transporter</fullName>
    </submittedName>
</protein>
<feature type="transmembrane region" description="Helical" evidence="1">
    <location>
        <begin position="232"/>
        <end position="249"/>
    </location>
</feature>
<dbReference type="SUPFAM" id="SSF103481">
    <property type="entry name" value="Multidrug resistance efflux transporter EmrE"/>
    <property type="match status" value="2"/>
</dbReference>
<organism evidence="3 4">
    <name type="scientific">Paraburkholderia panacisoli</name>
    <dbReference type="NCBI Taxonomy" id="2603818"/>
    <lineage>
        <taxon>Bacteria</taxon>
        <taxon>Pseudomonadati</taxon>
        <taxon>Pseudomonadota</taxon>
        <taxon>Betaproteobacteria</taxon>
        <taxon>Burkholderiales</taxon>
        <taxon>Burkholderiaceae</taxon>
        <taxon>Paraburkholderia</taxon>
    </lineage>
</organism>
<feature type="domain" description="EamA" evidence="2">
    <location>
        <begin position="144"/>
        <end position="275"/>
    </location>
</feature>
<feature type="transmembrane region" description="Helical" evidence="1">
    <location>
        <begin position="135"/>
        <end position="158"/>
    </location>
</feature>
<keyword evidence="1" id="KW-0472">Membrane</keyword>
<name>A0A5B0FXV0_9BURK</name>
<dbReference type="Proteomes" id="UP000325273">
    <property type="component" value="Unassembled WGS sequence"/>
</dbReference>
<dbReference type="PANTHER" id="PTHR22911:SF76">
    <property type="entry name" value="EAMA DOMAIN-CONTAINING PROTEIN"/>
    <property type="match status" value="1"/>
</dbReference>
<dbReference type="GO" id="GO:0016020">
    <property type="term" value="C:membrane"/>
    <property type="evidence" value="ECO:0007669"/>
    <property type="project" value="InterPro"/>
</dbReference>
<accession>A0A5B0FXV0</accession>
<dbReference type="InterPro" id="IPR037185">
    <property type="entry name" value="EmrE-like"/>
</dbReference>
<feature type="transmembrane region" description="Helical" evidence="1">
    <location>
        <begin position="170"/>
        <end position="190"/>
    </location>
</feature>
<gene>
    <name evidence="3" type="ORF">FVF58_50595</name>
</gene>
<evidence type="ECO:0000313" key="4">
    <source>
        <dbReference type="Proteomes" id="UP000325273"/>
    </source>
</evidence>
<feature type="transmembrane region" description="Helical" evidence="1">
    <location>
        <begin position="30"/>
        <end position="48"/>
    </location>
</feature>
<dbReference type="RefSeq" id="WP_149676926.1">
    <property type="nucleotide sequence ID" value="NZ_VTUZ01000108.1"/>
</dbReference>
<evidence type="ECO:0000313" key="3">
    <source>
        <dbReference type="EMBL" id="KAA0996106.1"/>
    </source>
</evidence>
<dbReference type="InterPro" id="IPR000620">
    <property type="entry name" value="EamA_dom"/>
</dbReference>
<dbReference type="AlphaFoldDB" id="A0A5B0FXV0"/>